<dbReference type="GO" id="GO:0000120">
    <property type="term" value="C:RNA polymerase I transcription regulator complex"/>
    <property type="evidence" value="ECO:0007669"/>
    <property type="project" value="InterPro"/>
</dbReference>
<dbReference type="EMBL" id="JAMSHJ010000005">
    <property type="protein sequence ID" value="KAI5411779.1"/>
    <property type="molecule type" value="Genomic_DNA"/>
</dbReference>
<gene>
    <name evidence="2" type="ORF">KIW84_056736</name>
</gene>
<dbReference type="Proteomes" id="UP001058974">
    <property type="component" value="Chromosome 5"/>
</dbReference>
<accession>A0A9D4WZ56</accession>
<organism evidence="2 3">
    <name type="scientific">Pisum sativum</name>
    <name type="common">Garden pea</name>
    <name type="synonym">Lathyrus oleraceus</name>
    <dbReference type="NCBI Taxonomy" id="3888"/>
    <lineage>
        <taxon>Eukaryota</taxon>
        <taxon>Viridiplantae</taxon>
        <taxon>Streptophyta</taxon>
        <taxon>Embryophyta</taxon>
        <taxon>Tracheophyta</taxon>
        <taxon>Spermatophyta</taxon>
        <taxon>Magnoliopsida</taxon>
        <taxon>eudicotyledons</taxon>
        <taxon>Gunneridae</taxon>
        <taxon>Pentapetalae</taxon>
        <taxon>rosids</taxon>
        <taxon>fabids</taxon>
        <taxon>Fabales</taxon>
        <taxon>Fabaceae</taxon>
        <taxon>Papilionoideae</taxon>
        <taxon>50 kb inversion clade</taxon>
        <taxon>NPAAA clade</taxon>
        <taxon>Hologalegina</taxon>
        <taxon>IRL clade</taxon>
        <taxon>Fabeae</taxon>
        <taxon>Lathyrus</taxon>
    </lineage>
</organism>
<comment type="caution">
    <text evidence="2">The sequence shown here is derived from an EMBL/GenBank/DDBJ whole genome shotgun (WGS) entry which is preliminary data.</text>
</comment>
<reference evidence="2 3" key="1">
    <citation type="journal article" date="2022" name="Nat. Genet.">
        <title>Improved pea reference genome and pan-genome highlight genomic features and evolutionary characteristics.</title>
        <authorList>
            <person name="Yang T."/>
            <person name="Liu R."/>
            <person name="Luo Y."/>
            <person name="Hu S."/>
            <person name="Wang D."/>
            <person name="Wang C."/>
            <person name="Pandey M.K."/>
            <person name="Ge S."/>
            <person name="Xu Q."/>
            <person name="Li N."/>
            <person name="Li G."/>
            <person name="Huang Y."/>
            <person name="Saxena R.K."/>
            <person name="Ji Y."/>
            <person name="Li M."/>
            <person name="Yan X."/>
            <person name="He Y."/>
            <person name="Liu Y."/>
            <person name="Wang X."/>
            <person name="Xiang C."/>
            <person name="Varshney R.K."/>
            <person name="Ding H."/>
            <person name="Gao S."/>
            <person name="Zong X."/>
        </authorList>
    </citation>
    <scope>NUCLEOTIDE SEQUENCE [LARGE SCALE GENOMIC DNA]</scope>
    <source>
        <strain evidence="2 3">cv. Zhongwan 6</strain>
    </source>
</reference>
<sequence length="640" mass="73776">MEVDTSDIIPPDSNNGSRGGTTKKSTPLGKRKAYMHDDTSQLSERKKKEMRIRLSLTKPSYVLALCSKPFRSEHRRRLQYLLRRLVNQQDWVGASGVISVYLKGTIKDSSILKNRFKFWALLEILKHVGNHSMNSKRITNLYDVWSKKIGSLKIQSMKTWAVESRRAVLLEFLLFHFMQGNAGEAYQLALCIEQEKVDIDPVSKMMLGLTFYELWYSSIPEEFQWRDLDQFDGQENSHTEGTSFSNEVRQSEWHNTVESHMADSQYQCHSDSSVMNNRQMSKDVGLNNDIIVPMDVNGNHKREKLHQIFQPQDFYLTSDENQVTGDPLSNSGGLTQDVLNALGRLDLCLLPLRFENLNGLLEFMIMHRNQFNEYYNNALEYLELALNSTSFASAALLPLVQLLLIGGQVNEALTLLEQQCDNSYSVLPIRLRVVLLEHFDRNNYLLIQSCYEDILKKDPTCCDSLAKLITMHQEGDYSLESLLEMIVLHLDATDAEYNTWKVLAICFSKLSLHEEDILSTCSNQNDKVQGLQHSSSRESPKIFTEGISAKSWNLRCRWWLTKYFSNSKFESNIKTGDLRSLTYKAACALYMYGQEFSYTVKAYSHLEKENEKDLLLFLAEHKRNSYGIYNKNSKKAKCLR</sequence>
<protein>
    <submittedName>
        <fullName evidence="2">Uncharacterized protein</fullName>
    </submittedName>
</protein>
<keyword evidence="3" id="KW-1185">Reference proteome</keyword>
<dbReference type="GO" id="GO:0006360">
    <property type="term" value="P:transcription by RNA polymerase I"/>
    <property type="evidence" value="ECO:0007669"/>
    <property type="project" value="InterPro"/>
</dbReference>
<name>A0A9D4WZ56_PEA</name>
<dbReference type="Gramene" id="Psat05G0673600-T1">
    <property type="protein sequence ID" value="KAI5411779.1"/>
    <property type="gene ID" value="KIW84_056736"/>
</dbReference>
<dbReference type="InterPro" id="IPR039495">
    <property type="entry name" value="TAF1A"/>
</dbReference>
<feature type="compositionally biased region" description="Polar residues" evidence="1">
    <location>
        <begin position="12"/>
        <end position="25"/>
    </location>
</feature>
<feature type="region of interest" description="Disordered" evidence="1">
    <location>
        <begin position="1"/>
        <end position="42"/>
    </location>
</feature>
<evidence type="ECO:0000313" key="2">
    <source>
        <dbReference type="EMBL" id="KAI5411779.1"/>
    </source>
</evidence>
<evidence type="ECO:0000313" key="3">
    <source>
        <dbReference type="Proteomes" id="UP001058974"/>
    </source>
</evidence>
<dbReference type="PANTHER" id="PTHR36720">
    <property type="entry name" value="TAF RNA POLYMERASE I SUBUNIT A"/>
    <property type="match status" value="1"/>
</dbReference>
<dbReference type="PANTHER" id="PTHR36720:SF1">
    <property type="entry name" value="TAF RNA POLYMERASE I SUBUNIT A"/>
    <property type="match status" value="1"/>
</dbReference>
<evidence type="ECO:0000256" key="1">
    <source>
        <dbReference type="SAM" id="MobiDB-lite"/>
    </source>
</evidence>
<dbReference type="Pfam" id="PF14929">
    <property type="entry name" value="TAF1_subA"/>
    <property type="match status" value="1"/>
</dbReference>
<dbReference type="AlphaFoldDB" id="A0A9D4WZ56"/>
<dbReference type="OrthoDB" id="1899337at2759"/>
<proteinExistence type="predicted"/>